<feature type="compositionally biased region" description="Low complexity" evidence="1">
    <location>
        <begin position="440"/>
        <end position="459"/>
    </location>
</feature>
<feature type="region of interest" description="Disordered" evidence="1">
    <location>
        <begin position="334"/>
        <end position="470"/>
    </location>
</feature>
<feature type="region of interest" description="Disordered" evidence="1">
    <location>
        <begin position="148"/>
        <end position="226"/>
    </location>
</feature>
<reference evidence="2 3" key="1">
    <citation type="submission" date="2006-10" db="EMBL/GenBank/DDBJ databases">
        <title>The Genome Sequence of Batrachochytrium dendrobatidis JEL423.</title>
        <authorList>
            <consortium name="The Broad Institute Genome Sequencing Platform"/>
            <person name="Birren B."/>
            <person name="Lander E."/>
            <person name="Galagan J."/>
            <person name="Cuomo C."/>
            <person name="Devon K."/>
            <person name="Jaffe D."/>
            <person name="Butler J."/>
            <person name="Alvarez P."/>
            <person name="Gnerre S."/>
            <person name="Grabherr M."/>
            <person name="Kleber M."/>
            <person name="Mauceli E."/>
            <person name="Brockman W."/>
            <person name="Young S."/>
            <person name="LaButti K."/>
            <person name="Sykes S."/>
            <person name="DeCaprio D."/>
            <person name="Crawford M."/>
            <person name="Koehrsen M."/>
            <person name="Engels R."/>
            <person name="Montgomery P."/>
            <person name="Pearson M."/>
            <person name="Howarth C."/>
            <person name="Larson L."/>
            <person name="White J."/>
            <person name="O'Leary S."/>
            <person name="Kodira C."/>
            <person name="Zeng Q."/>
            <person name="Yandava C."/>
            <person name="Alvarado L."/>
            <person name="Longcore J."/>
            <person name="James T."/>
        </authorList>
    </citation>
    <scope>NUCLEOTIDE SEQUENCE [LARGE SCALE GENOMIC DNA]</scope>
    <source>
        <strain evidence="2 3">JEL423</strain>
    </source>
</reference>
<dbReference type="VEuPathDB" id="FungiDB:BDEG_28536"/>
<dbReference type="AlphaFoldDB" id="A0A177WZK7"/>
<sequence>MTSVDSTMQPSSSFVAASLPLEDPNFLESVEDFLAVFSDQELQEEPLLRSYITEQLARWGRWMVRGRAPALCFEAACVGAAKFLEKRGLGPSERTAKADAALARALAGIVIDAVEPLAAEQGAAVREKAVGIVADEFLARATAPRIAGPAKRRIQKRKSEFRKSSNGQRDDDASSPMKEHPDNIDSKSTNLNNNGAGNAMNISNSATSGTNASAVRKSTREYRRRSVKTENLQLDVPSHLYNKSYHQQQPHYNTHHQPPGVYNAGHNQPLFGVSSALHNQPYSNLPGKHYRDPVDASNRRHDPSLHGPGGVTPVVSGGHVQSYGSLSQMVPQQISGAPYMGDPRQQRPARPRWPTSETGPGSQSVIPTLSTSSTSPSLQQNQYTGSMQSHPEDYHQSGYGSPSHQHQHPPLSYERHHPVNPNISNPPSTRRPPPPGTSGSGIVPLGSPSVPRGRPSQSGPPGGPPPRMRFASYPMEYGTFEDGASGVVYGAGVRTHYPAMSNPHSGGGNINQPPPLIQPQQFQPASGGSGTYHAQYYMPPQHGTSPSGSGSHPYGTKPPNTGHNFTGSPHKYGSAQQQQPHVYQSSLSQQTVHASPPPLQQSGEDRYGSGGHISADRRNGRRPSGDDGRSGYGSDYSPDHVRGVSPYTGASSNASGGSATGITGPVYRRPSYELKRQYSGSESERDRSNSSTGIERGGLYSSTVMPRKGSLQSEGLSMGVFGSVGSNSSNGGKPNGGEGSEANSVTSMGSNHRVGSTDISGGVNLSPLTLNSTSGVNSSTGNSFGAGSTPGSTTETNAAQRKVGSTDEKSRVGLSDLLQSVLDECEDYMGMLGT</sequence>
<proteinExistence type="predicted"/>
<evidence type="ECO:0000313" key="3">
    <source>
        <dbReference type="Proteomes" id="UP000077115"/>
    </source>
</evidence>
<feature type="compositionally biased region" description="Low complexity" evidence="1">
    <location>
        <begin position="717"/>
        <end position="732"/>
    </location>
</feature>
<evidence type="ECO:0000313" key="2">
    <source>
        <dbReference type="EMBL" id="OAJ45396.1"/>
    </source>
</evidence>
<protein>
    <submittedName>
        <fullName evidence="2">Uncharacterized protein</fullName>
    </submittedName>
</protein>
<feature type="compositionally biased region" description="Basic and acidic residues" evidence="1">
    <location>
        <begin position="294"/>
        <end position="304"/>
    </location>
</feature>
<dbReference type="Proteomes" id="UP000077115">
    <property type="component" value="Unassembled WGS sequence"/>
</dbReference>
<feature type="compositionally biased region" description="Polar residues" evidence="1">
    <location>
        <begin position="741"/>
        <end position="759"/>
    </location>
</feature>
<feature type="compositionally biased region" description="Basic and acidic residues" evidence="1">
    <location>
        <begin position="670"/>
        <end position="688"/>
    </location>
</feature>
<accession>A0A177WZK7</accession>
<organism evidence="2 3">
    <name type="scientific">Batrachochytrium dendrobatidis (strain JEL423)</name>
    <dbReference type="NCBI Taxonomy" id="403673"/>
    <lineage>
        <taxon>Eukaryota</taxon>
        <taxon>Fungi</taxon>
        <taxon>Fungi incertae sedis</taxon>
        <taxon>Chytridiomycota</taxon>
        <taxon>Chytridiomycota incertae sedis</taxon>
        <taxon>Chytridiomycetes</taxon>
        <taxon>Rhizophydiales</taxon>
        <taxon>Rhizophydiales incertae sedis</taxon>
        <taxon>Batrachochytrium</taxon>
    </lineage>
</organism>
<feature type="compositionally biased region" description="Low complexity" evidence="1">
    <location>
        <begin position="311"/>
        <end position="320"/>
    </location>
</feature>
<feature type="compositionally biased region" description="Polar residues" evidence="1">
    <location>
        <begin position="558"/>
        <end position="567"/>
    </location>
</feature>
<feature type="compositionally biased region" description="Low complexity" evidence="1">
    <location>
        <begin position="367"/>
        <end position="378"/>
    </location>
</feature>
<feature type="compositionally biased region" description="Polar residues" evidence="1">
    <location>
        <begin position="379"/>
        <end position="389"/>
    </location>
</feature>
<feature type="compositionally biased region" description="Basic and acidic residues" evidence="1">
    <location>
        <begin position="614"/>
        <end position="629"/>
    </location>
</feature>
<feature type="region of interest" description="Disordered" evidence="1">
    <location>
        <begin position="294"/>
        <end position="320"/>
    </location>
</feature>
<feature type="compositionally biased region" description="Low complexity" evidence="1">
    <location>
        <begin position="188"/>
        <end position="214"/>
    </location>
</feature>
<feature type="compositionally biased region" description="Basic and acidic residues" evidence="1">
    <location>
        <begin position="157"/>
        <end position="185"/>
    </location>
</feature>
<feature type="compositionally biased region" description="Low complexity" evidence="1">
    <location>
        <begin position="648"/>
        <end position="664"/>
    </location>
</feature>
<feature type="compositionally biased region" description="Polar residues" evidence="1">
    <location>
        <begin position="789"/>
        <end position="799"/>
    </location>
</feature>
<reference evidence="2 3" key="2">
    <citation type="submission" date="2016-05" db="EMBL/GenBank/DDBJ databases">
        <title>Lineage-specific infection strategies underlie the spectrum of fungal disease in amphibians.</title>
        <authorList>
            <person name="Cuomo C.A."/>
            <person name="Farrer R.A."/>
            <person name="James T."/>
            <person name="Longcore J."/>
            <person name="Birren B."/>
        </authorList>
    </citation>
    <scope>NUCLEOTIDE SEQUENCE [LARGE SCALE GENOMIC DNA]</scope>
    <source>
        <strain evidence="2 3">JEL423</strain>
    </source>
</reference>
<dbReference type="OrthoDB" id="2162794at2759"/>
<evidence type="ECO:0000256" key="1">
    <source>
        <dbReference type="SAM" id="MobiDB-lite"/>
    </source>
</evidence>
<feature type="compositionally biased region" description="Polar residues" evidence="1">
    <location>
        <begin position="700"/>
        <end position="715"/>
    </location>
</feature>
<feature type="compositionally biased region" description="Low complexity" evidence="1">
    <location>
        <begin position="769"/>
        <end position="785"/>
    </location>
</feature>
<feature type="compositionally biased region" description="Polar residues" evidence="1">
    <location>
        <begin position="574"/>
        <end position="593"/>
    </location>
</feature>
<feature type="region of interest" description="Disordered" evidence="1">
    <location>
        <begin position="499"/>
        <end position="811"/>
    </location>
</feature>
<dbReference type="EMBL" id="DS022316">
    <property type="protein sequence ID" value="OAJ45396.1"/>
    <property type="molecule type" value="Genomic_DNA"/>
</dbReference>
<gene>
    <name evidence="2" type="ORF">BDEG_28536</name>
</gene>
<feature type="compositionally biased region" description="Polar residues" evidence="1">
    <location>
        <begin position="355"/>
        <end position="366"/>
    </location>
</feature>
<feature type="compositionally biased region" description="Low complexity" evidence="1">
    <location>
        <begin position="539"/>
        <end position="555"/>
    </location>
</feature>
<name>A0A177WZK7_BATDL</name>